<dbReference type="Proteomes" id="UP001500483">
    <property type="component" value="Unassembled WGS sequence"/>
</dbReference>
<dbReference type="EMBL" id="BAAAYK010000012">
    <property type="protein sequence ID" value="GAA3353236.1"/>
    <property type="molecule type" value="Genomic_DNA"/>
</dbReference>
<dbReference type="RefSeq" id="WP_224962559.1">
    <property type="nucleotide sequence ID" value="NZ_BAAAYK010000012.1"/>
</dbReference>
<reference evidence="8" key="1">
    <citation type="journal article" date="2014" name="Int. J. Syst. Evol. Microbiol.">
        <title>Complete genome of a new Firmicutes species belonging to the dominant human colonic microbiota ('Ruminococcus bicirculans') reveals two chromosomes and a selective capacity to utilize plant glucans.</title>
        <authorList>
            <consortium name="NISC Comparative Sequencing Program"/>
            <person name="Wegmann U."/>
            <person name="Louis P."/>
            <person name="Goesmann A."/>
            <person name="Henrissat B."/>
            <person name="Duncan S.H."/>
            <person name="Flint H.J."/>
        </authorList>
    </citation>
    <scope>NUCLEOTIDE SEQUENCE</scope>
    <source>
        <strain evidence="8">JCM 9687</strain>
    </source>
</reference>
<feature type="transmembrane region" description="Helical" evidence="6">
    <location>
        <begin position="156"/>
        <end position="177"/>
    </location>
</feature>
<feature type="transmembrane region" description="Helical" evidence="6">
    <location>
        <begin position="132"/>
        <end position="150"/>
    </location>
</feature>
<feature type="transmembrane region" description="Helical" evidence="6">
    <location>
        <begin position="320"/>
        <end position="339"/>
    </location>
</feature>
<comment type="caution">
    <text evidence="8">The sequence shown here is derived from an EMBL/GenBank/DDBJ whole genome shotgun (WGS) entry which is preliminary data.</text>
</comment>
<proteinExistence type="predicted"/>
<keyword evidence="5 6" id="KW-0472">Membrane</keyword>
<evidence type="ECO:0000256" key="3">
    <source>
        <dbReference type="ARBA" id="ARBA00022692"/>
    </source>
</evidence>
<reference evidence="10" key="2">
    <citation type="journal article" date="2019" name="Int. J. Syst. Evol. Microbiol.">
        <title>The Global Catalogue of Microorganisms (GCM) 10K type strain sequencing project: providing services to taxonomists for standard genome sequencing and annotation.</title>
        <authorList>
            <consortium name="The Broad Institute Genomics Platform"/>
            <consortium name="The Broad Institute Genome Sequencing Center for Infectious Disease"/>
            <person name="Wu L."/>
            <person name="Ma J."/>
        </authorList>
    </citation>
    <scope>NUCLEOTIDE SEQUENCE [LARGE SCALE GENOMIC DNA]</scope>
    <source>
        <strain evidence="10">JCM 9687</strain>
    </source>
</reference>
<dbReference type="PANTHER" id="PTHR43124:SF8">
    <property type="entry name" value="INNER MEMBRANE TRANSPORT PROTEIN YDHP"/>
    <property type="match status" value="1"/>
</dbReference>
<dbReference type="CDD" id="cd17324">
    <property type="entry name" value="MFS_NepI_like"/>
    <property type="match status" value="1"/>
</dbReference>
<feature type="transmembrane region" description="Helical" evidence="6">
    <location>
        <begin position="270"/>
        <end position="287"/>
    </location>
</feature>
<evidence type="ECO:0000259" key="7">
    <source>
        <dbReference type="PROSITE" id="PS50850"/>
    </source>
</evidence>
<dbReference type="InterPro" id="IPR020846">
    <property type="entry name" value="MFS_dom"/>
</dbReference>
<feature type="transmembrane region" description="Helical" evidence="6">
    <location>
        <begin position="69"/>
        <end position="88"/>
    </location>
</feature>
<keyword evidence="2" id="KW-1003">Cell membrane</keyword>
<protein>
    <submittedName>
        <fullName evidence="8">MFS transporter</fullName>
    </submittedName>
</protein>
<dbReference type="InterPro" id="IPR036259">
    <property type="entry name" value="MFS_trans_sf"/>
</dbReference>
<dbReference type="SUPFAM" id="SSF103473">
    <property type="entry name" value="MFS general substrate transporter"/>
    <property type="match status" value="1"/>
</dbReference>
<evidence type="ECO:0000256" key="1">
    <source>
        <dbReference type="ARBA" id="ARBA00004651"/>
    </source>
</evidence>
<feature type="transmembrane region" description="Helical" evidence="6">
    <location>
        <begin position="198"/>
        <end position="219"/>
    </location>
</feature>
<keyword evidence="10" id="KW-1185">Reference proteome</keyword>
<evidence type="ECO:0000313" key="8">
    <source>
        <dbReference type="EMBL" id="GAA3353236.1"/>
    </source>
</evidence>
<feature type="transmembrane region" description="Helical" evidence="6">
    <location>
        <begin position="100"/>
        <end position="120"/>
    </location>
</feature>
<evidence type="ECO:0000313" key="9">
    <source>
        <dbReference type="EMBL" id="GAA3360388.1"/>
    </source>
</evidence>
<feature type="transmembrane region" description="Helical" evidence="6">
    <location>
        <begin position="293"/>
        <end position="313"/>
    </location>
</feature>
<evidence type="ECO:0000256" key="6">
    <source>
        <dbReference type="SAM" id="Phobius"/>
    </source>
</evidence>
<dbReference type="Pfam" id="PF07690">
    <property type="entry name" value="MFS_1"/>
    <property type="match status" value="1"/>
</dbReference>
<evidence type="ECO:0000256" key="5">
    <source>
        <dbReference type="ARBA" id="ARBA00023136"/>
    </source>
</evidence>
<dbReference type="EMBL" id="BAAAYK010000038">
    <property type="protein sequence ID" value="GAA3360388.1"/>
    <property type="molecule type" value="Genomic_DNA"/>
</dbReference>
<comment type="subcellular location">
    <subcellularLocation>
        <location evidence="1">Cell membrane</location>
        <topology evidence="1">Multi-pass membrane protein</topology>
    </subcellularLocation>
</comment>
<gene>
    <name evidence="8" type="ORF">GCM10020366_05840</name>
    <name evidence="9" type="ORF">GCM10020366_40180</name>
</gene>
<dbReference type="InterPro" id="IPR011701">
    <property type="entry name" value="MFS"/>
</dbReference>
<feature type="domain" description="Major facilitator superfamily (MFS) profile" evidence="7">
    <location>
        <begin position="4"/>
        <end position="383"/>
    </location>
</feature>
<dbReference type="PANTHER" id="PTHR43124">
    <property type="entry name" value="PURINE EFFLUX PUMP PBUE"/>
    <property type="match status" value="1"/>
</dbReference>
<feature type="transmembrane region" description="Helical" evidence="6">
    <location>
        <begin position="359"/>
        <end position="381"/>
    </location>
</feature>
<keyword evidence="4 6" id="KW-1133">Transmembrane helix</keyword>
<feature type="transmembrane region" description="Helical" evidence="6">
    <location>
        <begin position="42"/>
        <end position="62"/>
    </location>
</feature>
<feature type="transmembrane region" description="Helical" evidence="6">
    <location>
        <begin position="239"/>
        <end position="258"/>
    </location>
</feature>
<organism evidence="8 10">
    <name type="scientific">Saccharopolyspora gregorii</name>
    <dbReference type="NCBI Taxonomy" id="33914"/>
    <lineage>
        <taxon>Bacteria</taxon>
        <taxon>Bacillati</taxon>
        <taxon>Actinomycetota</taxon>
        <taxon>Actinomycetes</taxon>
        <taxon>Pseudonocardiales</taxon>
        <taxon>Pseudonocardiaceae</taxon>
        <taxon>Saccharopolyspora</taxon>
    </lineage>
</organism>
<accession>A0ABP6RJL3</accession>
<dbReference type="Gene3D" id="1.20.1250.20">
    <property type="entry name" value="MFS general substrate transporter like domains"/>
    <property type="match status" value="1"/>
</dbReference>
<name>A0ABP6RJL3_9PSEU</name>
<keyword evidence="3 6" id="KW-0812">Transmembrane</keyword>
<dbReference type="InterPro" id="IPR050189">
    <property type="entry name" value="MFS_Efflux_Transporters"/>
</dbReference>
<evidence type="ECO:0000256" key="2">
    <source>
        <dbReference type="ARBA" id="ARBA00022475"/>
    </source>
</evidence>
<dbReference type="PROSITE" id="PS50850">
    <property type="entry name" value="MFS"/>
    <property type="match status" value="1"/>
</dbReference>
<evidence type="ECO:0000256" key="4">
    <source>
        <dbReference type="ARBA" id="ARBA00022989"/>
    </source>
</evidence>
<evidence type="ECO:0000313" key="10">
    <source>
        <dbReference type="Proteomes" id="UP001500483"/>
    </source>
</evidence>
<reference evidence="8" key="3">
    <citation type="submission" date="2023-12" db="EMBL/GenBank/DDBJ databases">
        <authorList>
            <person name="Sun Q."/>
            <person name="Inoue M."/>
        </authorList>
    </citation>
    <scope>NUCLEOTIDE SEQUENCE</scope>
    <source>
        <strain evidence="8">JCM 9687</strain>
    </source>
</reference>
<sequence>MPIPVFALMLGVFCVGTAEVAISGLLPNVAADLAVSVPSAGLLVTGYALGVTVIGPAVTLLTTKVPRKALVLVLMAVFTAGNAAAVVAPDYGVLMAARVFTAMSHGTFVAVAFSLAAAISAPDKQGSAMAKIALGFNLANALGSPLGTFVGQRFGWRFTFVAIALVAGLTIVLIALFMRPPAQQRAATGRERLRQEVAALRSPVLAVAVVVTVLAQGAVFTTSTYLVPILQEVSGFAPASISVLLVVFGVGSVVGNFAGGKLADGDVGRAVLAVLAVLTAVCLVFWLCGPVPALAVAALFLFGASGFSIIPSLQAHIQRIAIAAPTLALSVNVSAFNLGNGFGAWLGGQVLDLGWGTGAVPLTSAAVCGLALLLAVASHWWRNRSSGGDRVAVESAV</sequence>